<sequence>MKNKVKQMFRDKLVLVMLVLGLLTIVAAAGVVTIQRRGGAEENPYLSMEEDGPMAGNVEGDLAGDSEMRAETPGGQESVELAAGEPSGADGENGADSGEIHGAGASELEEQAAPQSAADSETEAAQAGAGNDAAAARVLNFADTDRLAWPVRGAVLIDYSMDTTTYFSTLKQYKCSPGIVVQSEVSQPVYAPAAAKVAQVGSDEELGSYVVLDLGNEYEAVCGQLKEIPVAAGDYVEAGSLLGYVAEPTKYYSVEGSNVYFQLTRQGEPVDPLDYLE</sequence>
<evidence type="ECO:0000313" key="4">
    <source>
        <dbReference type="Proteomes" id="UP000886780"/>
    </source>
</evidence>
<dbReference type="AlphaFoldDB" id="A0A9D1W3Z1"/>
<dbReference type="InterPro" id="IPR011055">
    <property type="entry name" value="Dup_hybrid_motif"/>
</dbReference>
<reference evidence="3" key="2">
    <citation type="submission" date="2021-04" db="EMBL/GenBank/DDBJ databases">
        <authorList>
            <person name="Gilroy R."/>
        </authorList>
    </citation>
    <scope>NUCLEOTIDE SEQUENCE</scope>
    <source>
        <strain evidence="3">ChiGjej4B4-12881</strain>
    </source>
</reference>
<evidence type="ECO:0000259" key="2">
    <source>
        <dbReference type="Pfam" id="PF01551"/>
    </source>
</evidence>
<dbReference type="PANTHER" id="PTHR21666">
    <property type="entry name" value="PEPTIDASE-RELATED"/>
    <property type="match status" value="1"/>
</dbReference>
<gene>
    <name evidence="3" type="ORF">IAA28_05055</name>
</gene>
<evidence type="ECO:0000256" key="1">
    <source>
        <dbReference type="SAM" id="MobiDB-lite"/>
    </source>
</evidence>
<dbReference type="CDD" id="cd12797">
    <property type="entry name" value="M23_peptidase"/>
    <property type="match status" value="1"/>
</dbReference>
<dbReference type="EMBL" id="DXEU01000090">
    <property type="protein sequence ID" value="HIX52154.1"/>
    <property type="molecule type" value="Genomic_DNA"/>
</dbReference>
<feature type="domain" description="M23ase beta-sheet core" evidence="2">
    <location>
        <begin position="177"/>
        <end position="272"/>
    </location>
</feature>
<dbReference type="PANTHER" id="PTHR21666:SF270">
    <property type="entry name" value="MUREIN HYDROLASE ACTIVATOR ENVC"/>
    <property type="match status" value="1"/>
</dbReference>
<dbReference type="Proteomes" id="UP000886780">
    <property type="component" value="Unassembled WGS sequence"/>
</dbReference>
<dbReference type="GO" id="GO:0004222">
    <property type="term" value="F:metalloendopeptidase activity"/>
    <property type="evidence" value="ECO:0007669"/>
    <property type="project" value="TreeGrafter"/>
</dbReference>
<proteinExistence type="predicted"/>
<reference evidence="3" key="1">
    <citation type="journal article" date="2021" name="PeerJ">
        <title>Extensive microbial diversity within the chicken gut microbiome revealed by metagenomics and culture.</title>
        <authorList>
            <person name="Gilroy R."/>
            <person name="Ravi A."/>
            <person name="Getino M."/>
            <person name="Pursley I."/>
            <person name="Horton D.L."/>
            <person name="Alikhan N.F."/>
            <person name="Baker D."/>
            <person name="Gharbi K."/>
            <person name="Hall N."/>
            <person name="Watson M."/>
            <person name="Adriaenssens E.M."/>
            <person name="Foster-Nyarko E."/>
            <person name="Jarju S."/>
            <person name="Secka A."/>
            <person name="Antonio M."/>
            <person name="Oren A."/>
            <person name="Chaudhuri R.R."/>
            <person name="La Ragione R."/>
            <person name="Hildebrand F."/>
            <person name="Pallen M.J."/>
        </authorList>
    </citation>
    <scope>NUCLEOTIDE SEQUENCE</scope>
    <source>
        <strain evidence="3">ChiGjej4B4-12881</strain>
    </source>
</reference>
<dbReference type="InterPro" id="IPR050570">
    <property type="entry name" value="Cell_wall_metabolism_enzyme"/>
</dbReference>
<feature type="region of interest" description="Disordered" evidence="1">
    <location>
        <begin position="43"/>
        <end position="129"/>
    </location>
</feature>
<protein>
    <submittedName>
        <fullName evidence="3">M23 family metallopeptidase</fullName>
    </submittedName>
</protein>
<dbReference type="Pfam" id="PF01551">
    <property type="entry name" value="Peptidase_M23"/>
    <property type="match status" value="1"/>
</dbReference>
<dbReference type="InterPro" id="IPR016047">
    <property type="entry name" value="M23ase_b-sheet_dom"/>
</dbReference>
<dbReference type="SUPFAM" id="SSF51261">
    <property type="entry name" value="Duplicated hybrid motif"/>
    <property type="match status" value="1"/>
</dbReference>
<dbReference type="Gene3D" id="2.70.70.10">
    <property type="entry name" value="Glucose Permease (Domain IIA)"/>
    <property type="match status" value="1"/>
</dbReference>
<organism evidence="3 4">
    <name type="scientific">Candidatus Lachnoclostridium stercoripullorum</name>
    <dbReference type="NCBI Taxonomy" id="2838635"/>
    <lineage>
        <taxon>Bacteria</taxon>
        <taxon>Bacillati</taxon>
        <taxon>Bacillota</taxon>
        <taxon>Clostridia</taxon>
        <taxon>Lachnospirales</taxon>
        <taxon>Lachnospiraceae</taxon>
    </lineage>
</organism>
<accession>A0A9D1W3Z1</accession>
<comment type="caution">
    <text evidence="3">The sequence shown here is derived from an EMBL/GenBank/DDBJ whole genome shotgun (WGS) entry which is preliminary data.</text>
</comment>
<evidence type="ECO:0000313" key="3">
    <source>
        <dbReference type="EMBL" id="HIX52154.1"/>
    </source>
</evidence>
<name>A0A9D1W3Z1_9FIRM</name>